<dbReference type="PIRSF" id="PIRSF022909">
    <property type="entry name" value="UCP022909"/>
    <property type="match status" value="1"/>
</dbReference>
<evidence type="ECO:0000313" key="3">
    <source>
        <dbReference type="Proteomes" id="UP000094112"/>
    </source>
</evidence>
<feature type="region of interest" description="Disordered" evidence="1">
    <location>
        <begin position="108"/>
        <end position="127"/>
    </location>
</feature>
<dbReference type="RefSeq" id="XP_019041616.1">
    <property type="nucleotide sequence ID" value="XM_019184409.1"/>
</dbReference>
<dbReference type="Pfam" id="PF07543">
    <property type="entry name" value="PGA2"/>
    <property type="match status" value="1"/>
</dbReference>
<feature type="compositionally biased region" description="Basic and acidic residues" evidence="1">
    <location>
        <begin position="54"/>
        <end position="68"/>
    </location>
</feature>
<evidence type="ECO:0008006" key="4">
    <source>
        <dbReference type="Google" id="ProtNLM"/>
    </source>
</evidence>
<sequence>MSEIIDKIVPYIPESLKEIDIHKAIRLTVIVGGYILIRNVAQKYLANRQLENQLKQDTERKEQERIEDLVDDPNAKASGLDDGSWGWGKKTRRNVKRQEKILQEQIENLQNGQALDEDKDIEDLLED</sequence>
<dbReference type="EMBL" id="KV454208">
    <property type="protein sequence ID" value="ODQ62409.1"/>
    <property type="molecule type" value="Genomic_DNA"/>
</dbReference>
<protein>
    <recommendedName>
        <fullName evidence="4">Processing of GAS1 and ALP protein 2</fullName>
    </recommendedName>
</protein>
<dbReference type="Proteomes" id="UP000094112">
    <property type="component" value="Unassembled WGS sequence"/>
</dbReference>
<dbReference type="GeneID" id="30201655"/>
<dbReference type="AlphaFoldDB" id="A0A1E3PAG0"/>
<evidence type="ECO:0000313" key="2">
    <source>
        <dbReference type="EMBL" id="ODQ62409.1"/>
    </source>
</evidence>
<dbReference type="InterPro" id="IPR011431">
    <property type="entry name" value="Trafficking_Pga2"/>
</dbReference>
<feature type="region of interest" description="Disordered" evidence="1">
    <location>
        <begin position="52"/>
        <end position="93"/>
    </location>
</feature>
<dbReference type="PANTHER" id="PTHR28199:SF1">
    <property type="entry name" value="PROCESSING OF GAS1 AND ALP PROTEIN 2"/>
    <property type="match status" value="1"/>
</dbReference>
<feature type="compositionally biased region" description="Acidic residues" evidence="1">
    <location>
        <begin position="115"/>
        <end position="127"/>
    </location>
</feature>
<dbReference type="OrthoDB" id="4227028at2759"/>
<dbReference type="GO" id="GO:0015031">
    <property type="term" value="P:protein transport"/>
    <property type="evidence" value="ECO:0007669"/>
    <property type="project" value="EnsemblFungi"/>
</dbReference>
<proteinExistence type="predicted"/>
<keyword evidence="3" id="KW-1185">Reference proteome</keyword>
<gene>
    <name evidence="2" type="ORF">WICANDRAFT_76579</name>
</gene>
<organism evidence="2 3">
    <name type="scientific">Wickerhamomyces anomalus (strain ATCC 58044 / CBS 1984 / NCYC 433 / NRRL Y-366-8)</name>
    <name type="common">Yeast</name>
    <name type="synonym">Hansenula anomala</name>
    <dbReference type="NCBI Taxonomy" id="683960"/>
    <lineage>
        <taxon>Eukaryota</taxon>
        <taxon>Fungi</taxon>
        <taxon>Dikarya</taxon>
        <taxon>Ascomycota</taxon>
        <taxon>Saccharomycotina</taxon>
        <taxon>Saccharomycetes</taxon>
        <taxon>Phaffomycetales</taxon>
        <taxon>Wickerhamomycetaceae</taxon>
        <taxon>Wickerhamomyces</taxon>
    </lineage>
</organism>
<reference evidence="2 3" key="1">
    <citation type="journal article" date="2016" name="Proc. Natl. Acad. Sci. U.S.A.">
        <title>Comparative genomics of biotechnologically important yeasts.</title>
        <authorList>
            <person name="Riley R."/>
            <person name="Haridas S."/>
            <person name="Wolfe K.H."/>
            <person name="Lopes M.R."/>
            <person name="Hittinger C.T."/>
            <person name="Goeker M."/>
            <person name="Salamov A.A."/>
            <person name="Wisecaver J.H."/>
            <person name="Long T.M."/>
            <person name="Calvey C.H."/>
            <person name="Aerts A.L."/>
            <person name="Barry K.W."/>
            <person name="Choi C."/>
            <person name="Clum A."/>
            <person name="Coughlan A.Y."/>
            <person name="Deshpande S."/>
            <person name="Douglass A.P."/>
            <person name="Hanson S.J."/>
            <person name="Klenk H.-P."/>
            <person name="LaButti K.M."/>
            <person name="Lapidus A."/>
            <person name="Lindquist E.A."/>
            <person name="Lipzen A.M."/>
            <person name="Meier-Kolthoff J.P."/>
            <person name="Ohm R.A."/>
            <person name="Otillar R.P."/>
            <person name="Pangilinan J.L."/>
            <person name="Peng Y."/>
            <person name="Rokas A."/>
            <person name="Rosa C.A."/>
            <person name="Scheuner C."/>
            <person name="Sibirny A.A."/>
            <person name="Slot J.C."/>
            <person name="Stielow J.B."/>
            <person name="Sun H."/>
            <person name="Kurtzman C.P."/>
            <person name="Blackwell M."/>
            <person name="Grigoriev I.V."/>
            <person name="Jeffries T.W."/>
        </authorList>
    </citation>
    <scope>NUCLEOTIDE SEQUENCE [LARGE SCALE GENOMIC DNA]</scope>
    <source>
        <strain evidence="3">ATCC 58044 / CBS 1984 / NCYC 433 / NRRL Y-366-8</strain>
    </source>
</reference>
<dbReference type="STRING" id="683960.A0A1E3PAG0"/>
<dbReference type="PANTHER" id="PTHR28199">
    <property type="entry name" value="PROCESSING OF GAS1 AND ALP PROTEIN 2"/>
    <property type="match status" value="1"/>
</dbReference>
<name>A0A1E3PAG0_WICAA</name>
<accession>A0A1E3PAG0</accession>
<evidence type="ECO:0000256" key="1">
    <source>
        <dbReference type="SAM" id="MobiDB-lite"/>
    </source>
</evidence>